<dbReference type="InterPro" id="IPR004753">
    <property type="entry name" value="MreB"/>
</dbReference>
<comment type="function">
    <text evidence="6">Forms membrane-associated dynamic filaments that are essential for cell shape determination. Acts by regulating cell wall synthesis and cell elongation, and thus cell shape. A feedback loop between cell geometry and MreB localization may maintain elongated cell shape by targeting cell wall growth to regions of negative cell wall curvature.</text>
</comment>
<evidence type="ECO:0000256" key="2">
    <source>
        <dbReference type="ARBA" id="ARBA00022741"/>
    </source>
</evidence>
<keyword evidence="9" id="KW-1185">Reference proteome</keyword>
<dbReference type="SUPFAM" id="SSF53067">
    <property type="entry name" value="Actin-like ATPase domain"/>
    <property type="match status" value="2"/>
</dbReference>
<proteinExistence type="inferred from homology"/>
<evidence type="ECO:0000256" key="1">
    <source>
        <dbReference type="ARBA" id="ARBA00022490"/>
    </source>
</evidence>
<name>A0A2G3DVJ4_9FIRM</name>
<reference evidence="7" key="2">
    <citation type="submission" date="2017-10" db="EMBL/GenBank/DDBJ databases">
        <authorList>
            <person name="Banno H."/>
            <person name="Chua N.-H."/>
        </authorList>
    </citation>
    <scope>NUCLEOTIDE SEQUENCE [LARGE SCALE GENOMIC DNA]</scope>
    <source>
        <strain evidence="8">JK10</strain>
        <strain evidence="7">JK626</strain>
    </source>
</reference>
<dbReference type="GO" id="GO:0005524">
    <property type="term" value="F:ATP binding"/>
    <property type="evidence" value="ECO:0007669"/>
    <property type="project" value="UniProtKB-KW"/>
</dbReference>
<accession>A0A2G3DVJ4</accession>
<dbReference type="GO" id="GO:0005737">
    <property type="term" value="C:cytoplasm"/>
    <property type="evidence" value="ECO:0007669"/>
    <property type="project" value="UniProtKB-SubCell"/>
</dbReference>
<dbReference type="Pfam" id="PF06723">
    <property type="entry name" value="MreB_Mbl"/>
    <property type="match status" value="1"/>
</dbReference>
<protein>
    <recommendedName>
        <fullName evidence="6">Cell shape-determining protein MreB</fullName>
    </recommendedName>
</protein>
<dbReference type="NCBIfam" id="NF010539">
    <property type="entry name" value="PRK13927.1"/>
    <property type="match status" value="1"/>
</dbReference>
<keyword evidence="3 6" id="KW-0067">ATP-binding</keyword>
<reference evidence="7" key="1">
    <citation type="submission" date="2017-10" db="EMBL/GenBank/DDBJ databases">
        <title>Resolving the taxonomy of Roseburia spp., Eubacterium rectale and Agathobacter spp. through phylogenomic analysis.</title>
        <authorList>
            <person name="Sheridan P.O."/>
            <person name="Walker A.W."/>
            <person name="Duncan S.H."/>
            <person name="Scott K.P."/>
            <person name="Toole P.W.O."/>
            <person name="Luis P."/>
            <person name="Flint H.J."/>
        </authorList>
    </citation>
    <scope>NUCLEOTIDE SEQUENCE [LARGE SCALE GENOMIC DNA]</scope>
    <source>
        <strain evidence="8">JK10</strain>
        <strain evidence="7">JK626</strain>
    </source>
</reference>
<dbReference type="CDD" id="cd10225">
    <property type="entry name" value="ASKHA_NBD_MreB-like"/>
    <property type="match status" value="1"/>
</dbReference>
<comment type="subcellular location">
    <subcellularLocation>
        <location evidence="6">Cytoplasm</location>
    </subcellularLocation>
    <text evidence="6">Membrane-associated.</text>
</comment>
<dbReference type="AlphaFoldDB" id="A0A2G3DVJ4"/>
<evidence type="ECO:0000256" key="3">
    <source>
        <dbReference type="ARBA" id="ARBA00022840"/>
    </source>
</evidence>
<dbReference type="PANTHER" id="PTHR42749">
    <property type="entry name" value="CELL SHAPE-DETERMINING PROTEIN MREB"/>
    <property type="match status" value="1"/>
</dbReference>
<keyword evidence="1 6" id="KW-0963">Cytoplasm</keyword>
<comment type="caution">
    <text evidence="6">Lacks conserved residue(s) required for the propagation of feature annotation.</text>
</comment>
<evidence type="ECO:0000313" key="8">
    <source>
        <dbReference type="EMBL" id="PHU41434.1"/>
    </source>
</evidence>
<dbReference type="HAMAP" id="MF_02207">
    <property type="entry name" value="MreB"/>
    <property type="match status" value="1"/>
</dbReference>
<dbReference type="GO" id="GO:0008360">
    <property type="term" value="P:regulation of cell shape"/>
    <property type="evidence" value="ECO:0007669"/>
    <property type="project" value="UniProtKB-UniRule"/>
</dbReference>
<evidence type="ECO:0000313" key="9">
    <source>
        <dbReference type="Proteomes" id="UP000224317"/>
    </source>
</evidence>
<dbReference type="PANTHER" id="PTHR42749:SF1">
    <property type="entry name" value="CELL SHAPE-DETERMINING PROTEIN MREB"/>
    <property type="match status" value="1"/>
</dbReference>
<keyword evidence="2 6" id="KW-0547">Nucleotide-binding</keyword>
<gene>
    <name evidence="6" type="primary">mreB</name>
    <name evidence="8" type="ORF">CSX00_00790</name>
    <name evidence="7" type="ORF">CSX01_06865</name>
</gene>
<dbReference type="Proteomes" id="UP000225889">
    <property type="component" value="Unassembled WGS sequence"/>
</dbReference>
<dbReference type="Gene3D" id="3.30.420.40">
    <property type="match status" value="3"/>
</dbReference>
<dbReference type="InterPro" id="IPR056546">
    <property type="entry name" value="MreB_MamK-like"/>
</dbReference>
<dbReference type="PRINTS" id="PR01652">
    <property type="entry name" value="SHAPEPROTEIN"/>
</dbReference>
<comment type="subunit">
    <text evidence="6">Forms polymers.</text>
</comment>
<comment type="similarity">
    <text evidence="5 6">Belongs to the FtsA/MreB family.</text>
</comment>
<dbReference type="STRING" id="46206.SAMN02910377_01404"/>
<evidence type="ECO:0000256" key="5">
    <source>
        <dbReference type="ARBA" id="ARBA00023458"/>
    </source>
</evidence>
<dbReference type="Proteomes" id="UP000224317">
    <property type="component" value="Unassembled WGS sequence"/>
</dbReference>
<dbReference type="InterPro" id="IPR043129">
    <property type="entry name" value="ATPase_NBD"/>
</dbReference>
<keyword evidence="4 6" id="KW-0133">Cell shape</keyword>
<sequence>MMANSFGIDIGTQNLKIFSGSNNHITNIKNTIAIVNKNQMYSYGDNAYSMFEKAPDTIDVSFPIISGVIADFDNMQTMLFEVLEKDLKGKIKGADIVVAVPTDITEVEKKAFSDLFSKSKNKPHSIRVCEKPIACAIGMGLDVSEPTGVMIVDLGADTTEISVISLGGLVLSELLPFGGNQIDESIVTYMKRNFNLVIGQKTAKQLKEEIGSAQPGRGEKLTVVGRDVVSGLPIEMEVESDTVYNAMKADLESFCTNVKLILEKVPPELAKDIVHSGIYLTGGTSQLHQLQDLFSEVTNIKVNDYEDPEESCVRGLGSVLADNKYKQYGYSMKTRIFK</sequence>
<dbReference type="EMBL" id="PDYH01000003">
    <property type="protein sequence ID" value="PHU41434.1"/>
    <property type="molecule type" value="Genomic_DNA"/>
</dbReference>
<evidence type="ECO:0000313" key="7">
    <source>
        <dbReference type="EMBL" id="PHU35048.1"/>
    </source>
</evidence>
<comment type="caution">
    <text evidence="7">The sequence shown here is derived from an EMBL/GenBank/DDBJ whole genome shotgun (WGS) entry which is preliminary data.</text>
</comment>
<dbReference type="GO" id="GO:0000902">
    <property type="term" value="P:cell morphogenesis"/>
    <property type="evidence" value="ECO:0007669"/>
    <property type="project" value="InterPro"/>
</dbReference>
<dbReference type="EMBL" id="PDYF01000011">
    <property type="protein sequence ID" value="PHU35048.1"/>
    <property type="molecule type" value="Genomic_DNA"/>
</dbReference>
<organism evidence="7 10">
    <name type="scientific">Pseudobutyrivibrio ruminis</name>
    <dbReference type="NCBI Taxonomy" id="46206"/>
    <lineage>
        <taxon>Bacteria</taxon>
        <taxon>Bacillati</taxon>
        <taxon>Bacillota</taxon>
        <taxon>Clostridia</taxon>
        <taxon>Lachnospirales</taxon>
        <taxon>Lachnospiraceae</taxon>
        <taxon>Pseudobutyrivibrio</taxon>
    </lineage>
</organism>
<evidence type="ECO:0000256" key="4">
    <source>
        <dbReference type="ARBA" id="ARBA00022960"/>
    </source>
</evidence>
<evidence type="ECO:0000256" key="6">
    <source>
        <dbReference type="HAMAP-Rule" id="MF_02207"/>
    </source>
</evidence>
<evidence type="ECO:0000313" key="10">
    <source>
        <dbReference type="Proteomes" id="UP000225889"/>
    </source>
</evidence>